<protein>
    <submittedName>
        <fullName evidence="1">Uncharacterized protein</fullName>
    </submittedName>
</protein>
<keyword evidence="2" id="KW-1185">Reference proteome</keyword>
<reference evidence="1 2" key="1">
    <citation type="submission" date="2019-10" db="EMBL/GenBank/DDBJ databases">
        <authorList>
            <person name="Blom J."/>
        </authorList>
    </citation>
    <scope>NUCLEOTIDE SEQUENCE [LARGE SCALE GENOMIC DNA]</scope>
    <source>
        <strain evidence="1 2">ES3154-GLU</strain>
    </source>
</reference>
<proteinExistence type="predicted"/>
<gene>
    <name evidence="1" type="ORF">OMES3154_00934</name>
</gene>
<evidence type="ECO:0000313" key="1">
    <source>
        <dbReference type="EMBL" id="VWL85649.1"/>
    </source>
</evidence>
<dbReference type="RefSeq" id="WP_156683627.1">
    <property type="nucleotide sequence ID" value="NZ_CABWIB010000001.1"/>
</dbReference>
<sequence>MGVINIKKISSPKILFGMVLPEVVYALYDIALSEEAYERVLKNSLGIDNNRMVKLVEAVQGDTKSILILVIYDKIARDSRTFFKDKLKLEVVEFDFPIYNYDFNMEINIEEQIRLQEGR</sequence>
<dbReference type="Proteomes" id="UP000419017">
    <property type="component" value="Unassembled WGS sequence"/>
</dbReference>
<organism evidence="1 2">
    <name type="scientific">Oceanivirga miroungae</name>
    <dbReference type="NCBI Taxonomy" id="1130046"/>
    <lineage>
        <taxon>Bacteria</taxon>
        <taxon>Fusobacteriati</taxon>
        <taxon>Fusobacteriota</taxon>
        <taxon>Fusobacteriia</taxon>
        <taxon>Fusobacteriales</taxon>
        <taxon>Leptotrichiaceae</taxon>
        <taxon>Oceanivirga</taxon>
    </lineage>
</organism>
<evidence type="ECO:0000313" key="2">
    <source>
        <dbReference type="Proteomes" id="UP000419017"/>
    </source>
</evidence>
<dbReference type="EMBL" id="CABWIB010000001">
    <property type="protein sequence ID" value="VWL85649.1"/>
    <property type="molecule type" value="Genomic_DNA"/>
</dbReference>
<name>A0A6I8MA01_9FUSO</name>
<dbReference type="AlphaFoldDB" id="A0A6I8MA01"/>
<accession>A0A6I8MA01</accession>